<sequence>MEKGEERLGRERHGGKERKGGMEGDPRLRQTAKSYLQRERQRLYDVTPSEMNPKKSQSPIITTENVKRFKRTSSRVATAQPATFRFGASGITSGLLVNPKIERNFRRKQSADLKRSITKFR</sequence>
<dbReference type="EMBL" id="JAQQBR010000002">
    <property type="protein sequence ID" value="KAK0180840.1"/>
    <property type="molecule type" value="Genomic_DNA"/>
</dbReference>
<protein>
    <submittedName>
        <fullName evidence="2">Uncharacterized protein</fullName>
    </submittedName>
</protein>
<reference evidence="2" key="1">
    <citation type="journal article" date="2023" name="bioRxiv">
        <title>Scaffold-level genome assemblies of two parasitoid biocontrol wasps reveal the parthenogenesis mechanism and an associated novel virus.</title>
        <authorList>
            <person name="Inwood S."/>
            <person name="Skelly J."/>
            <person name="Guhlin J."/>
            <person name="Harrop T."/>
            <person name="Goldson S."/>
            <person name="Dearden P."/>
        </authorList>
    </citation>
    <scope>NUCLEOTIDE SEQUENCE</scope>
    <source>
        <strain evidence="2">Lincoln</strain>
        <tissue evidence="2">Whole body</tissue>
    </source>
</reference>
<evidence type="ECO:0000256" key="1">
    <source>
        <dbReference type="SAM" id="MobiDB-lite"/>
    </source>
</evidence>
<name>A0AA39G3I3_MICHY</name>
<comment type="caution">
    <text evidence="2">The sequence shown here is derived from an EMBL/GenBank/DDBJ whole genome shotgun (WGS) entry which is preliminary data.</text>
</comment>
<dbReference type="Proteomes" id="UP001168972">
    <property type="component" value="Unassembled WGS sequence"/>
</dbReference>
<feature type="compositionally biased region" description="Basic and acidic residues" evidence="1">
    <location>
        <begin position="1"/>
        <end position="28"/>
    </location>
</feature>
<evidence type="ECO:0000313" key="3">
    <source>
        <dbReference type="Proteomes" id="UP001168972"/>
    </source>
</evidence>
<reference evidence="2" key="2">
    <citation type="submission" date="2023-03" db="EMBL/GenBank/DDBJ databases">
        <authorList>
            <person name="Inwood S.N."/>
            <person name="Skelly J.G."/>
            <person name="Guhlin J."/>
            <person name="Harrop T.W.R."/>
            <person name="Goldson S.G."/>
            <person name="Dearden P.K."/>
        </authorList>
    </citation>
    <scope>NUCLEOTIDE SEQUENCE</scope>
    <source>
        <strain evidence="2">Lincoln</strain>
        <tissue evidence="2">Whole body</tissue>
    </source>
</reference>
<gene>
    <name evidence="2" type="ORF">PV327_003179</name>
</gene>
<feature type="region of interest" description="Disordered" evidence="1">
    <location>
        <begin position="1"/>
        <end position="29"/>
    </location>
</feature>
<proteinExistence type="predicted"/>
<dbReference type="AlphaFoldDB" id="A0AA39G3I3"/>
<evidence type="ECO:0000313" key="2">
    <source>
        <dbReference type="EMBL" id="KAK0180840.1"/>
    </source>
</evidence>
<organism evidence="2 3">
    <name type="scientific">Microctonus hyperodae</name>
    <name type="common">Parasitoid wasp</name>
    <dbReference type="NCBI Taxonomy" id="165561"/>
    <lineage>
        <taxon>Eukaryota</taxon>
        <taxon>Metazoa</taxon>
        <taxon>Ecdysozoa</taxon>
        <taxon>Arthropoda</taxon>
        <taxon>Hexapoda</taxon>
        <taxon>Insecta</taxon>
        <taxon>Pterygota</taxon>
        <taxon>Neoptera</taxon>
        <taxon>Endopterygota</taxon>
        <taxon>Hymenoptera</taxon>
        <taxon>Apocrita</taxon>
        <taxon>Ichneumonoidea</taxon>
        <taxon>Braconidae</taxon>
        <taxon>Euphorinae</taxon>
        <taxon>Microctonus</taxon>
    </lineage>
</organism>
<accession>A0AA39G3I3</accession>
<keyword evidence="3" id="KW-1185">Reference proteome</keyword>